<dbReference type="SUPFAM" id="SSF50249">
    <property type="entry name" value="Nucleic acid-binding proteins"/>
    <property type="match status" value="1"/>
</dbReference>
<accession>A0ABP1E919</accession>
<gene>
    <name evidence="3" type="ORF">GFSPODELE1_LOCUS10766</name>
</gene>
<feature type="compositionally biased region" description="Polar residues" evidence="1">
    <location>
        <begin position="13"/>
        <end position="25"/>
    </location>
</feature>
<dbReference type="InterPro" id="IPR050180">
    <property type="entry name" value="RNR_Ribonuclease"/>
</dbReference>
<dbReference type="SMART" id="SM00955">
    <property type="entry name" value="RNB"/>
    <property type="match status" value="1"/>
</dbReference>
<organism evidence="3 4">
    <name type="scientific">Somion occarium</name>
    <dbReference type="NCBI Taxonomy" id="3059160"/>
    <lineage>
        <taxon>Eukaryota</taxon>
        <taxon>Fungi</taxon>
        <taxon>Dikarya</taxon>
        <taxon>Basidiomycota</taxon>
        <taxon>Agaricomycotina</taxon>
        <taxon>Agaricomycetes</taxon>
        <taxon>Polyporales</taxon>
        <taxon>Cerrenaceae</taxon>
        <taxon>Somion</taxon>
    </lineage>
</organism>
<feature type="region of interest" description="Disordered" evidence="1">
    <location>
        <begin position="1"/>
        <end position="47"/>
    </location>
</feature>
<dbReference type="Pfam" id="PF00773">
    <property type="entry name" value="RNB"/>
    <property type="match status" value="1"/>
</dbReference>
<name>A0ABP1E919_9APHY</name>
<dbReference type="PANTHER" id="PTHR23355:SF65">
    <property type="entry name" value="EXORIBONUCLEASE CYT-4, PUTATIVE (AFU_ORTHOLOGUE AFUA_7G01550)-RELATED"/>
    <property type="match status" value="1"/>
</dbReference>
<dbReference type="InterPro" id="IPR012340">
    <property type="entry name" value="NA-bd_OB-fold"/>
</dbReference>
<sequence>MHRRGLQRVADRATSSYSIRCYSTASSSNPSPSSKLKKRPPRKGVVGDIVTDRLVKSAAFGAKHVPQVESRERNKARRSGSAQNAGPNSVKEPAVAYPVRGGEYRYLENAIRRANTPGNLPSPEKVKFVTTPESELDELQGFAVGSDVNVESIRSGAGSFIEMRRNNQVIHGVILGTLLMDGMQQIISLTNTGEVIDHFAEDVHFSIPDYVDKDLITRCTIEFIAENEHQIAARVRALKKIRELERRIEVEFNRIAPLMNNAYDTFKSSNPSEWAHATTSQIATLVGPVESLSPVTIIAVHKHIMQRSVHFVANQSQFLATHLFWIRPQEQIDDLAVVEDMVHRKDPLLDAFAAKARQLILRNREILTSTSSLPPAVKPQPDIQFTDQEKVIVRFLKAVLRSQRSTQKDPYIVPSSFILKKIAYQQPSEDLVHFELIGIDDATISRFLVDLGVLTAWDDPNTGKNELHFLHEKGLEQQITSVTCAVDPSLRSLGPTDLYPKDIVESLRHDFGNLPAYIVDDVGAEELDDALSVEPVAGDPSSYWIHVHIADPTSILPPTHEVAQQAHRQTTSLYFIHQTLPMLPKDSVFEALSLGSGRDSGRPDKTLSFSFKLDHAGEIVDYKVRAGLIRNTHIVKYNEMDAALGLPRSNLYSYPFPGTERDISLRTFPKSDVTNMRTLHFLAKRLLDARLRTDALSTHVRDVEITMSPRPPPSNPFDVSQPIQSIGFPTLDYRVRDENSEFLDSRGVISEMMKTASRVASRFFRDHNIPAIRRSAGRMTTASEETFGDLLAIRDPMGNIPYVDLVRANGVFPAAQYTTKINGHWQLGIPDGEGYTRVTSPLRRYADIVAHWQIKHALVSPASAPFFSEDWMNTFIVEFSAKEARLRKIELWHRANWAVKFLKRWIAHPENHKDVEDPLQSLTCVVVAATTEDRITRSFHTQVLLPEIGLRGVLRGLSSGEEVQIGDVLPVKLGDLKTGLKPAIGVVRR</sequence>
<reference evidence="4" key="1">
    <citation type="submission" date="2024-04" db="EMBL/GenBank/DDBJ databases">
        <authorList>
            <person name="Shaw F."/>
            <person name="Minotto A."/>
        </authorList>
    </citation>
    <scope>NUCLEOTIDE SEQUENCE [LARGE SCALE GENOMIC DNA]</scope>
</reference>
<keyword evidence="4" id="KW-1185">Reference proteome</keyword>
<evidence type="ECO:0000259" key="2">
    <source>
        <dbReference type="SMART" id="SM00955"/>
    </source>
</evidence>
<dbReference type="InterPro" id="IPR056624">
    <property type="entry name" value="WH_CYT4"/>
</dbReference>
<dbReference type="Pfam" id="PF23216">
    <property type="entry name" value="WHD_CYT4"/>
    <property type="match status" value="1"/>
</dbReference>
<dbReference type="EMBL" id="OZ037952">
    <property type="protein sequence ID" value="CAL1716460.1"/>
    <property type="molecule type" value="Genomic_DNA"/>
</dbReference>
<feature type="domain" description="RNB" evidence="2">
    <location>
        <begin position="508"/>
        <end position="860"/>
    </location>
</feature>
<evidence type="ECO:0000313" key="4">
    <source>
        <dbReference type="Proteomes" id="UP001497453"/>
    </source>
</evidence>
<protein>
    <recommendedName>
        <fullName evidence="2">RNB domain-containing protein</fullName>
    </recommendedName>
</protein>
<dbReference type="Proteomes" id="UP001497453">
    <property type="component" value="Chromosome 9"/>
</dbReference>
<evidence type="ECO:0000313" key="3">
    <source>
        <dbReference type="EMBL" id="CAL1716460.1"/>
    </source>
</evidence>
<dbReference type="InterPro" id="IPR001900">
    <property type="entry name" value="RNase_II/R"/>
</dbReference>
<evidence type="ECO:0000256" key="1">
    <source>
        <dbReference type="SAM" id="MobiDB-lite"/>
    </source>
</evidence>
<dbReference type="PANTHER" id="PTHR23355">
    <property type="entry name" value="RIBONUCLEASE"/>
    <property type="match status" value="1"/>
</dbReference>
<feature type="region of interest" description="Disordered" evidence="1">
    <location>
        <begin position="61"/>
        <end position="94"/>
    </location>
</feature>
<proteinExistence type="predicted"/>